<evidence type="ECO:0000313" key="3">
    <source>
        <dbReference type="EMBL" id="RAQ29855.1"/>
    </source>
</evidence>
<accession>A0A328ULL7</accession>
<dbReference type="InterPro" id="IPR043168">
    <property type="entry name" value="DegV_C"/>
</dbReference>
<evidence type="ECO:0000256" key="1">
    <source>
        <dbReference type="ARBA" id="ARBA00023121"/>
    </source>
</evidence>
<dbReference type="NCBIfam" id="TIGR00762">
    <property type="entry name" value="DegV"/>
    <property type="match status" value="1"/>
</dbReference>
<dbReference type="Pfam" id="PF02645">
    <property type="entry name" value="DegV"/>
    <property type="match status" value="1"/>
</dbReference>
<organism evidence="3 4">
    <name type="scientific">Hydrogeniiclostridium mannosilyticum</name>
    <dbReference type="NCBI Taxonomy" id="2764322"/>
    <lineage>
        <taxon>Bacteria</taxon>
        <taxon>Bacillati</taxon>
        <taxon>Bacillota</taxon>
        <taxon>Clostridia</taxon>
        <taxon>Eubacteriales</taxon>
        <taxon>Acutalibacteraceae</taxon>
        <taxon>Hydrogeniiclostridium</taxon>
    </lineage>
</organism>
<evidence type="ECO:0000313" key="4">
    <source>
        <dbReference type="Proteomes" id="UP000249377"/>
    </source>
</evidence>
<dbReference type="Proteomes" id="UP000249377">
    <property type="component" value="Unassembled WGS sequence"/>
</dbReference>
<dbReference type="PANTHER" id="PTHR33434">
    <property type="entry name" value="DEGV DOMAIN-CONTAINING PROTEIN DR_1986-RELATED"/>
    <property type="match status" value="1"/>
</dbReference>
<comment type="caution">
    <text evidence="3">The sequence shown here is derived from an EMBL/GenBank/DDBJ whole genome shotgun (WGS) entry which is preliminary data.</text>
</comment>
<proteinExistence type="predicted"/>
<sequence>MDLTSEEFFTKLDGCTEIPTTSQAPAGVFMEAFKEILDRDPGAEILGIFISQHLSGTFQSASIARNTFPRRSIRLVDSGSASFGLSLLIREAVKMRDAGVSAAQIEEKLNQLKQQLVVYVALETLKYLQKGGRLSATAAIVGTILQMKPVLRIQDGIITVAKKVRGNFAAYDWIVETLRAEPIDQTYAPCIGSTQCPKLLEAFTLRLKVAFGLSRLKHFDIGPVVGAYAGRGCVGIAYIQKK</sequence>
<dbReference type="SUPFAM" id="SSF82549">
    <property type="entry name" value="DAK1/DegV-like"/>
    <property type="match status" value="1"/>
</dbReference>
<keyword evidence="4" id="KW-1185">Reference proteome</keyword>
<dbReference type="AlphaFoldDB" id="A0A328ULL7"/>
<dbReference type="EMBL" id="QLYR01000002">
    <property type="protein sequence ID" value="RAQ29855.1"/>
    <property type="molecule type" value="Genomic_DNA"/>
</dbReference>
<keyword evidence="2" id="KW-0175">Coiled coil</keyword>
<reference evidence="3 4" key="1">
    <citation type="submission" date="2018-06" db="EMBL/GenBank/DDBJ databases">
        <title>Noncontiguous genome sequence of Ruminococcaceae bacterium ASD2818.</title>
        <authorList>
            <person name="Chaplin A.V."/>
            <person name="Sokolova S.R."/>
            <person name="Kochetkova T.O."/>
            <person name="Goltsov A.Y."/>
            <person name="Trofimov D.Y."/>
            <person name="Efimov B.A."/>
        </authorList>
    </citation>
    <scope>NUCLEOTIDE SEQUENCE [LARGE SCALE GENOMIC DNA]</scope>
    <source>
        <strain evidence="3 4">ASD2818</strain>
    </source>
</reference>
<dbReference type="GO" id="GO:0008289">
    <property type="term" value="F:lipid binding"/>
    <property type="evidence" value="ECO:0007669"/>
    <property type="project" value="UniProtKB-KW"/>
</dbReference>
<dbReference type="PROSITE" id="PS51482">
    <property type="entry name" value="DEGV"/>
    <property type="match status" value="1"/>
</dbReference>
<name>A0A328ULL7_9FIRM</name>
<feature type="coiled-coil region" evidence="2">
    <location>
        <begin position="95"/>
        <end position="122"/>
    </location>
</feature>
<dbReference type="PANTHER" id="PTHR33434:SF2">
    <property type="entry name" value="FATTY ACID-BINDING PROTEIN TM_1468"/>
    <property type="match status" value="1"/>
</dbReference>
<protein>
    <submittedName>
        <fullName evidence="3">DegV family protein</fullName>
    </submittedName>
</protein>
<dbReference type="Gene3D" id="3.30.1180.10">
    <property type="match status" value="1"/>
</dbReference>
<keyword evidence="1" id="KW-0446">Lipid-binding</keyword>
<gene>
    <name evidence="3" type="ORF">DPQ25_06085</name>
</gene>
<dbReference type="InterPro" id="IPR003797">
    <property type="entry name" value="DegV"/>
</dbReference>
<dbReference type="Gene3D" id="3.40.50.10170">
    <property type="match status" value="1"/>
</dbReference>
<evidence type="ECO:0000256" key="2">
    <source>
        <dbReference type="SAM" id="Coils"/>
    </source>
</evidence>
<dbReference type="InterPro" id="IPR050270">
    <property type="entry name" value="DegV_domain_contain"/>
</dbReference>